<feature type="transmembrane region" description="Helical" evidence="8">
    <location>
        <begin position="37"/>
        <end position="55"/>
    </location>
</feature>
<comment type="catalytic activity">
    <reaction evidence="1">
        <text>ATP + protein L-histidine = ADP + protein N-phospho-L-histidine.</text>
        <dbReference type="EC" id="2.7.13.3"/>
    </reaction>
</comment>
<proteinExistence type="predicted"/>
<feature type="domain" description="Histidine kinase" evidence="9">
    <location>
        <begin position="122"/>
        <end position="335"/>
    </location>
</feature>
<dbReference type="Gene3D" id="3.30.565.10">
    <property type="entry name" value="Histidine kinase-like ATPase, C-terminal domain"/>
    <property type="match status" value="1"/>
</dbReference>
<dbReference type="AlphaFoldDB" id="A0A9D1EL52"/>
<dbReference type="EC" id="2.7.13.3" evidence="3"/>
<evidence type="ECO:0000256" key="1">
    <source>
        <dbReference type="ARBA" id="ARBA00000085"/>
    </source>
</evidence>
<dbReference type="SUPFAM" id="SSF47384">
    <property type="entry name" value="Homodimeric domain of signal transducing histidine kinase"/>
    <property type="match status" value="1"/>
</dbReference>
<feature type="transmembrane region" description="Helical" evidence="8">
    <location>
        <begin position="12"/>
        <end position="31"/>
    </location>
</feature>
<dbReference type="Pfam" id="PF00512">
    <property type="entry name" value="HisKA"/>
    <property type="match status" value="1"/>
</dbReference>
<keyword evidence="4" id="KW-0597">Phosphoprotein</keyword>
<dbReference type="SMART" id="SM00387">
    <property type="entry name" value="HATPase_c"/>
    <property type="match status" value="1"/>
</dbReference>
<dbReference type="PANTHER" id="PTHR45453">
    <property type="entry name" value="PHOSPHATE REGULON SENSOR PROTEIN PHOR"/>
    <property type="match status" value="1"/>
</dbReference>
<dbReference type="InterPro" id="IPR003594">
    <property type="entry name" value="HATPase_dom"/>
</dbReference>
<dbReference type="GO" id="GO:0004721">
    <property type="term" value="F:phosphoprotein phosphatase activity"/>
    <property type="evidence" value="ECO:0007669"/>
    <property type="project" value="TreeGrafter"/>
</dbReference>
<organism evidence="10 11">
    <name type="scientific">Candidatus Egerieimonas intestinavium</name>
    <dbReference type="NCBI Taxonomy" id="2840777"/>
    <lineage>
        <taxon>Bacteria</taxon>
        <taxon>Bacillati</taxon>
        <taxon>Bacillota</taxon>
        <taxon>Clostridia</taxon>
        <taxon>Lachnospirales</taxon>
        <taxon>Lachnospiraceae</taxon>
        <taxon>Lachnospiraceae incertae sedis</taxon>
        <taxon>Candidatus Egerieimonas</taxon>
    </lineage>
</organism>
<dbReference type="SMART" id="SM00388">
    <property type="entry name" value="HisKA"/>
    <property type="match status" value="1"/>
</dbReference>
<reference evidence="10" key="2">
    <citation type="journal article" date="2021" name="PeerJ">
        <title>Extensive microbial diversity within the chicken gut microbiome revealed by metagenomics and culture.</title>
        <authorList>
            <person name="Gilroy R."/>
            <person name="Ravi A."/>
            <person name="Getino M."/>
            <person name="Pursley I."/>
            <person name="Horton D.L."/>
            <person name="Alikhan N.F."/>
            <person name="Baker D."/>
            <person name="Gharbi K."/>
            <person name="Hall N."/>
            <person name="Watson M."/>
            <person name="Adriaenssens E.M."/>
            <person name="Foster-Nyarko E."/>
            <person name="Jarju S."/>
            <person name="Secka A."/>
            <person name="Antonio M."/>
            <person name="Oren A."/>
            <person name="Chaudhuri R.R."/>
            <person name="La Ragione R."/>
            <person name="Hildebrand F."/>
            <person name="Pallen M.J."/>
        </authorList>
    </citation>
    <scope>NUCLEOTIDE SEQUENCE</scope>
    <source>
        <strain evidence="10">ChiSxjej1B13-7041</strain>
    </source>
</reference>
<dbReference type="CDD" id="cd00075">
    <property type="entry name" value="HATPase"/>
    <property type="match status" value="1"/>
</dbReference>
<comment type="subcellular location">
    <subcellularLocation>
        <location evidence="2">Membrane</location>
    </subcellularLocation>
</comment>
<keyword evidence="5" id="KW-0808">Transferase</keyword>
<dbReference type="InterPro" id="IPR036890">
    <property type="entry name" value="HATPase_C_sf"/>
</dbReference>
<evidence type="ECO:0000313" key="11">
    <source>
        <dbReference type="Proteomes" id="UP000886841"/>
    </source>
</evidence>
<dbReference type="InterPro" id="IPR003661">
    <property type="entry name" value="HisK_dim/P_dom"/>
</dbReference>
<keyword evidence="8" id="KW-0472">Membrane</keyword>
<evidence type="ECO:0000259" key="9">
    <source>
        <dbReference type="PROSITE" id="PS50109"/>
    </source>
</evidence>
<evidence type="ECO:0000256" key="3">
    <source>
        <dbReference type="ARBA" id="ARBA00012438"/>
    </source>
</evidence>
<keyword evidence="7" id="KW-0902">Two-component regulatory system</keyword>
<name>A0A9D1EL52_9FIRM</name>
<dbReference type="InterPro" id="IPR036097">
    <property type="entry name" value="HisK_dim/P_sf"/>
</dbReference>
<dbReference type="PRINTS" id="PR00344">
    <property type="entry name" value="BCTRLSENSOR"/>
</dbReference>
<reference evidence="10" key="1">
    <citation type="submission" date="2020-10" db="EMBL/GenBank/DDBJ databases">
        <authorList>
            <person name="Gilroy R."/>
        </authorList>
    </citation>
    <scope>NUCLEOTIDE SEQUENCE</scope>
    <source>
        <strain evidence="10">ChiSxjej1B13-7041</strain>
    </source>
</reference>
<sequence length="336" mass="37898">MSQIWRNGEIKYQTLIYLLITAVAAALGFWMEPRVGALILAVCGAFGLFFGAVSLRRYGEIQRLSQELDRILHGEERLELESCREGDLAVLRDEIYKMTVRLREQSSRLLGEKQYLADSLADISHQIRTPLTSLNLTVSMLQQPQMEEGRRRELLLEMKRLLSRVEWLVESLLKLSKLDAGSISFCMEKIDLQEFLRQAAEPLAIPLEIRGQGLEISAAPESCLTADRAWTLEAVTNVLKNCMEYNPEGETLRIKGLENPLYTEITVEDRGPGISPEDLPHLFERFYRGKQAGKNSFGIGLALSRAILARENGTIQAENRPGGGSRFVIRLYKGTV</sequence>
<evidence type="ECO:0000313" key="10">
    <source>
        <dbReference type="EMBL" id="HIR93930.1"/>
    </source>
</evidence>
<evidence type="ECO:0000256" key="2">
    <source>
        <dbReference type="ARBA" id="ARBA00004370"/>
    </source>
</evidence>
<dbReference type="EMBL" id="DVHU01000099">
    <property type="protein sequence ID" value="HIR93930.1"/>
    <property type="molecule type" value="Genomic_DNA"/>
</dbReference>
<keyword evidence="8" id="KW-0812">Transmembrane</keyword>
<dbReference type="Gene3D" id="1.10.287.130">
    <property type="match status" value="1"/>
</dbReference>
<dbReference type="CDD" id="cd00082">
    <property type="entry name" value="HisKA"/>
    <property type="match status" value="1"/>
</dbReference>
<dbReference type="Pfam" id="PF02518">
    <property type="entry name" value="HATPase_c"/>
    <property type="match status" value="1"/>
</dbReference>
<dbReference type="SUPFAM" id="SSF55874">
    <property type="entry name" value="ATPase domain of HSP90 chaperone/DNA topoisomerase II/histidine kinase"/>
    <property type="match status" value="1"/>
</dbReference>
<evidence type="ECO:0000256" key="8">
    <source>
        <dbReference type="SAM" id="Phobius"/>
    </source>
</evidence>
<dbReference type="Proteomes" id="UP000886841">
    <property type="component" value="Unassembled WGS sequence"/>
</dbReference>
<accession>A0A9D1EL52</accession>
<keyword evidence="8" id="KW-1133">Transmembrane helix</keyword>
<dbReference type="InterPro" id="IPR050351">
    <property type="entry name" value="BphY/WalK/GraS-like"/>
</dbReference>
<dbReference type="InterPro" id="IPR005467">
    <property type="entry name" value="His_kinase_dom"/>
</dbReference>
<dbReference type="GO" id="GO:0016036">
    <property type="term" value="P:cellular response to phosphate starvation"/>
    <property type="evidence" value="ECO:0007669"/>
    <property type="project" value="TreeGrafter"/>
</dbReference>
<dbReference type="PROSITE" id="PS50109">
    <property type="entry name" value="HIS_KIN"/>
    <property type="match status" value="1"/>
</dbReference>
<dbReference type="PANTHER" id="PTHR45453:SF1">
    <property type="entry name" value="PHOSPHATE REGULON SENSOR PROTEIN PHOR"/>
    <property type="match status" value="1"/>
</dbReference>
<keyword evidence="6 10" id="KW-0418">Kinase</keyword>
<dbReference type="InterPro" id="IPR004358">
    <property type="entry name" value="Sig_transdc_His_kin-like_C"/>
</dbReference>
<comment type="caution">
    <text evidence="10">The sequence shown here is derived from an EMBL/GenBank/DDBJ whole genome shotgun (WGS) entry which is preliminary data.</text>
</comment>
<evidence type="ECO:0000256" key="6">
    <source>
        <dbReference type="ARBA" id="ARBA00022777"/>
    </source>
</evidence>
<dbReference type="GO" id="GO:0000155">
    <property type="term" value="F:phosphorelay sensor kinase activity"/>
    <property type="evidence" value="ECO:0007669"/>
    <property type="project" value="InterPro"/>
</dbReference>
<evidence type="ECO:0000256" key="5">
    <source>
        <dbReference type="ARBA" id="ARBA00022679"/>
    </source>
</evidence>
<protein>
    <recommendedName>
        <fullName evidence="3">histidine kinase</fullName>
        <ecNumber evidence="3">2.7.13.3</ecNumber>
    </recommendedName>
</protein>
<dbReference type="GO" id="GO:0005886">
    <property type="term" value="C:plasma membrane"/>
    <property type="evidence" value="ECO:0007669"/>
    <property type="project" value="TreeGrafter"/>
</dbReference>
<evidence type="ECO:0000256" key="4">
    <source>
        <dbReference type="ARBA" id="ARBA00022553"/>
    </source>
</evidence>
<evidence type="ECO:0000256" key="7">
    <source>
        <dbReference type="ARBA" id="ARBA00023012"/>
    </source>
</evidence>
<gene>
    <name evidence="10" type="ORF">IAB98_10990</name>
</gene>